<keyword evidence="2" id="KW-1185">Reference proteome</keyword>
<protein>
    <submittedName>
        <fullName evidence="1">Uncharacterized protein</fullName>
    </submittedName>
</protein>
<gene>
    <name evidence="1" type="ORF">MRB53_026042</name>
</gene>
<dbReference type="Proteomes" id="UP001234297">
    <property type="component" value="Chromosome 8"/>
</dbReference>
<comment type="caution">
    <text evidence="1">The sequence shown here is derived from an EMBL/GenBank/DDBJ whole genome shotgun (WGS) entry which is preliminary data.</text>
</comment>
<sequence length="86" mass="9819">MGLCRKDLFIIYILIIMNVELLHARRPLEREWLLQKDSSLFESLSKGPAPPSEHSSCTYVPRNGGGHCHSKMRKKPGERTNFVSIP</sequence>
<organism evidence="1 2">
    <name type="scientific">Persea americana</name>
    <name type="common">Avocado</name>
    <dbReference type="NCBI Taxonomy" id="3435"/>
    <lineage>
        <taxon>Eukaryota</taxon>
        <taxon>Viridiplantae</taxon>
        <taxon>Streptophyta</taxon>
        <taxon>Embryophyta</taxon>
        <taxon>Tracheophyta</taxon>
        <taxon>Spermatophyta</taxon>
        <taxon>Magnoliopsida</taxon>
        <taxon>Magnoliidae</taxon>
        <taxon>Laurales</taxon>
        <taxon>Lauraceae</taxon>
        <taxon>Persea</taxon>
    </lineage>
</organism>
<dbReference type="EMBL" id="CM056816">
    <property type="protein sequence ID" value="KAJ8632706.1"/>
    <property type="molecule type" value="Genomic_DNA"/>
</dbReference>
<name>A0ACC2LHK8_PERAE</name>
<evidence type="ECO:0000313" key="1">
    <source>
        <dbReference type="EMBL" id="KAJ8632706.1"/>
    </source>
</evidence>
<evidence type="ECO:0000313" key="2">
    <source>
        <dbReference type="Proteomes" id="UP001234297"/>
    </source>
</evidence>
<reference evidence="1 2" key="1">
    <citation type="journal article" date="2022" name="Hortic Res">
        <title>A haplotype resolved chromosomal level avocado genome allows analysis of novel avocado genes.</title>
        <authorList>
            <person name="Nath O."/>
            <person name="Fletcher S.J."/>
            <person name="Hayward A."/>
            <person name="Shaw L.M."/>
            <person name="Masouleh A.K."/>
            <person name="Furtado A."/>
            <person name="Henry R.J."/>
            <person name="Mitter N."/>
        </authorList>
    </citation>
    <scope>NUCLEOTIDE SEQUENCE [LARGE SCALE GENOMIC DNA]</scope>
    <source>
        <strain evidence="2">cv. Hass</strain>
    </source>
</reference>
<accession>A0ACC2LHK8</accession>
<proteinExistence type="predicted"/>